<feature type="region of interest" description="Disordered" evidence="11">
    <location>
        <begin position="233"/>
        <end position="255"/>
    </location>
</feature>
<protein>
    <recommendedName>
        <fullName evidence="9">ABC-type polar-amino-acid transporter</fullName>
        <ecNumber evidence="9">7.4.2.1</ecNumber>
    </recommendedName>
</protein>
<dbReference type="InterPro" id="IPR003439">
    <property type="entry name" value="ABC_transporter-like_ATP-bd"/>
</dbReference>
<accession>A0AA94KZR9</accession>
<dbReference type="Gene3D" id="3.40.50.300">
    <property type="entry name" value="P-loop containing nucleotide triphosphate hydrolases"/>
    <property type="match status" value="1"/>
</dbReference>
<comment type="similarity">
    <text evidence="2">Belongs to the ABC transporter superfamily.</text>
</comment>
<dbReference type="GO" id="GO:0015426">
    <property type="term" value="F:ATPase-coupled polar amino acid-transporter activity"/>
    <property type="evidence" value="ECO:0007669"/>
    <property type="project" value="UniProtKB-EC"/>
</dbReference>
<evidence type="ECO:0000256" key="8">
    <source>
        <dbReference type="ARBA" id="ARBA00023136"/>
    </source>
</evidence>
<dbReference type="EMBL" id="FOZN01000002">
    <property type="protein sequence ID" value="SFS11819.1"/>
    <property type="molecule type" value="Genomic_DNA"/>
</dbReference>
<dbReference type="Proteomes" id="UP000198506">
    <property type="component" value="Unassembled WGS sequence"/>
</dbReference>
<dbReference type="SUPFAM" id="SSF52540">
    <property type="entry name" value="P-loop containing nucleoside triphosphate hydrolases"/>
    <property type="match status" value="1"/>
</dbReference>
<dbReference type="CDD" id="cd03262">
    <property type="entry name" value="ABC_HisP_GlnQ"/>
    <property type="match status" value="1"/>
</dbReference>
<keyword evidence="5" id="KW-0547">Nucleotide-binding</keyword>
<keyword evidence="4" id="KW-1003">Cell membrane</keyword>
<sequence>MTAPLVEIMGVRKSYGDLDVLKGIDLEVQEGQVVCLIGPSGGGKSTLLRCVNHLERVDQGAIKVAGEVVGYRWQNNSLHEMRSSQVCKQRAKIGMVFQQFNLFAHKTVLQNVTMGPIKLLGLSKDEAIERARTLLDHVGLLDKQSAYPSQLSGGQSQRVAIARALAMEPRLMLFDEPTSALDPELVGDVLSVMRDLVSQGMTMLVVTHEMGFARDAADSVAFMAGGEIVEHGTPEQVLGNPQRERTRSFLSRVSA</sequence>
<comment type="catalytic activity">
    <reaction evidence="10">
        <text>a polar amino acid(out) + ATP + H2O = a polar amino acid(in) + ADP + phosphate + H(+)</text>
        <dbReference type="Rhea" id="RHEA:14673"/>
        <dbReference type="ChEBI" id="CHEBI:15377"/>
        <dbReference type="ChEBI" id="CHEBI:15378"/>
        <dbReference type="ChEBI" id="CHEBI:30616"/>
        <dbReference type="ChEBI" id="CHEBI:43474"/>
        <dbReference type="ChEBI" id="CHEBI:62031"/>
        <dbReference type="ChEBI" id="CHEBI:456216"/>
        <dbReference type="EC" id="7.4.2.1"/>
    </reaction>
    <physiologicalReaction direction="left-to-right" evidence="10">
        <dbReference type="Rhea" id="RHEA:14674"/>
    </physiologicalReaction>
</comment>
<evidence type="ECO:0000256" key="5">
    <source>
        <dbReference type="ARBA" id="ARBA00022741"/>
    </source>
</evidence>
<evidence type="ECO:0000313" key="14">
    <source>
        <dbReference type="Proteomes" id="UP000198506"/>
    </source>
</evidence>
<evidence type="ECO:0000313" key="13">
    <source>
        <dbReference type="EMBL" id="SFS11819.1"/>
    </source>
</evidence>
<evidence type="ECO:0000259" key="12">
    <source>
        <dbReference type="PROSITE" id="PS50893"/>
    </source>
</evidence>
<evidence type="ECO:0000256" key="7">
    <source>
        <dbReference type="ARBA" id="ARBA00022970"/>
    </source>
</evidence>
<evidence type="ECO:0000256" key="3">
    <source>
        <dbReference type="ARBA" id="ARBA00022448"/>
    </source>
</evidence>
<keyword evidence="14" id="KW-1185">Reference proteome</keyword>
<dbReference type="PROSITE" id="PS00211">
    <property type="entry name" value="ABC_TRANSPORTER_1"/>
    <property type="match status" value="1"/>
</dbReference>
<keyword evidence="3" id="KW-0813">Transport</keyword>
<evidence type="ECO:0000256" key="11">
    <source>
        <dbReference type="SAM" id="MobiDB-lite"/>
    </source>
</evidence>
<dbReference type="PANTHER" id="PTHR43166">
    <property type="entry name" value="AMINO ACID IMPORT ATP-BINDING PROTEIN"/>
    <property type="match status" value="1"/>
</dbReference>
<evidence type="ECO:0000256" key="1">
    <source>
        <dbReference type="ARBA" id="ARBA00004202"/>
    </source>
</evidence>
<evidence type="ECO:0000256" key="4">
    <source>
        <dbReference type="ARBA" id="ARBA00022475"/>
    </source>
</evidence>
<dbReference type="GO" id="GO:0005886">
    <property type="term" value="C:plasma membrane"/>
    <property type="evidence" value="ECO:0007669"/>
    <property type="project" value="UniProtKB-SubCell"/>
</dbReference>
<keyword evidence="6 13" id="KW-0067">ATP-binding</keyword>
<dbReference type="PANTHER" id="PTHR43166:SF9">
    <property type="entry name" value="GLUTAMATE_ASPARTATE IMPORT ATP-BINDING PROTEIN GLTL"/>
    <property type="match status" value="1"/>
</dbReference>
<comment type="caution">
    <text evidence="13">The sequence shown here is derived from an EMBL/GenBank/DDBJ whole genome shotgun (WGS) entry which is preliminary data.</text>
</comment>
<reference evidence="13 14" key="1">
    <citation type="submission" date="2016-10" db="EMBL/GenBank/DDBJ databases">
        <authorList>
            <person name="Varghese N."/>
            <person name="Submissions S."/>
        </authorList>
    </citation>
    <scope>NUCLEOTIDE SEQUENCE [LARGE SCALE GENOMIC DNA]</scope>
    <source>
        <strain evidence="13 14">IAM 15147</strain>
    </source>
</reference>
<comment type="subcellular location">
    <subcellularLocation>
        <location evidence="1">Cell membrane</location>
        <topology evidence="1">Peripheral membrane protein</topology>
    </subcellularLocation>
</comment>
<evidence type="ECO:0000256" key="6">
    <source>
        <dbReference type="ARBA" id="ARBA00022840"/>
    </source>
</evidence>
<dbReference type="EC" id="7.4.2.1" evidence="9"/>
<dbReference type="SMART" id="SM00382">
    <property type="entry name" value="AAA"/>
    <property type="match status" value="1"/>
</dbReference>
<proteinExistence type="inferred from homology"/>
<name>A0AA94KZR9_9MICO</name>
<keyword evidence="8" id="KW-0472">Membrane</keyword>
<dbReference type="RefSeq" id="WP_092917595.1">
    <property type="nucleotide sequence ID" value="NZ_FOZN01000002.1"/>
</dbReference>
<keyword evidence="7" id="KW-0029">Amino-acid transport</keyword>
<dbReference type="InterPro" id="IPR003593">
    <property type="entry name" value="AAA+_ATPase"/>
</dbReference>
<dbReference type="InterPro" id="IPR050086">
    <property type="entry name" value="MetN_ABC_transporter-like"/>
</dbReference>
<dbReference type="GO" id="GO:0005524">
    <property type="term" value="F:ATP binding"/>
    <property type="evidence" value="ECO:0007669"/>
    <property type="project" value="UniProtKB-KW"/>
</dbReference>
<evidence type="ECO:0000256" key="2">
    <source>
        <dbReference type="ARBA" id="ARBA00005417"/>
    </source>
</evidence>
<dbReference type="InterPro" id="IPR030679">
    <property type="entry name" value="ABC_ATPase_HisP-typ"/>
</dbReference>
<dbReference type="InterPro" id="IPR017871">
    <property type="entry name" value="ABC_transporter-like_CS"/>
</dbReference>
<dbReference type="AlphaFoldDB" id="A0AA94KZR9"/>
<organism evidence="13 14">
    <name type="scientific">Agrococcus baldri</name>
    <dbReference type="NCBI Taxonomy" id="153730"/>
    <lineage>
        <taxon>Bacteria</taxon>
        <taxon>Bacillati</taxon>
        <taxon>Actinomycetota</taxon>
        <taxon>Actinomycetes</taxon>
        <taxon>Micrococcales</taxon>
        <taxon>Microbacteriaceae</taxon>
        <taxon>Agrococcus</taxon>
    </lineage>
</organism>
<evidence type="ECO:0000256" key="10">
    <source>
        <dbReference type="ARBA" id="ARBA00047624"/>
    </source>
</evidence>
<dbReference type="FunFam" id="3.40.50.300:FF:000020">
    <property type="entry name" value="Amino acid ABC transporter ATP-binding component"/>
    <property type="match status" value="1"/>
</dbReference>
<evidence type="ECO:0000256" key="9">
    <source>
        <dbReference type="ARBA" id="ARBA00038850"/>
    </source>
</evidence>
<dbReference type="GO" id="GO:0016887">
    <property type="term" value="F:ATP hydrolysis activity"/>
    <property type="evidence" value="ECO:0007669"/>
    <property type="project" value="InterPro"/>
</dbReference>
<dbReference type="PROSITE" id="PS50893">
    <property type="entry name" value="ABC_TRANSPORTER_2"/>
    <property type="match status" value="1"/>
</dbReference>
<dbReference type="PIRSF" id="PIRSF039085">
    <property type="entry name" value="ABC_ATPase_HisP"/>
    <property type="match status" value="1"/>
</dbReference>
<dbReference type="InterPro" id="IPR027417">
    <property type="entry name" value="P-loop_NTPase"/>
</dbReference>
<gene>
    <name evidence="13" type="ORF">SAMN04487783_1632</name>
</gene>
<feature type="domain" description="ABC transporter" evidence="12">
    <location>
        <begin position="6"/>
        <end position="250"/>
    </location>
</feature>
<dbReference type="Pfam" id="PF00005">
    <property type="entry name" value="ABC_tran"/>
    <property type="match status" value="1"/>
</dbReference>